<keyword evidence="2 5" id="KW-0812">Transmembrane</keyword>
<proteinExistence type="predicted"/>
<evidence type="ECO:0000313" key="7">
    <source>
        <dbReference type="EMBL" id="ORZ41335.1"/>
    </source>
</evidence>
<dbReference type="GO" id="GO:0016020">
    <property type="term" value="C:membrane"/>
    <property type="evidence" value="ECO:0007669"/>
    <property type="project" value="UniProtKB-SubCell"/>
</dbReference>
<dbReference type="Proteomes" id="UP000193411">
    <property type="component" value="Unassembled WGS sequence"/>
</dbReference>
<feature type="domain" description="G-protein coupled receptors family 1 profile" evidence="6">
    <location>
        <begin position="40"/>
        <end position="137"/>
    </location>
</feature>
<name>A0A1Y2I389_9FUNG</name>
<sequence>MISELQKWQSAEWTSTALDQDHARAWNTFYMAEFGLVMLLNGLVILGSLKSDKVHAELLANANSLLFFMLCVNNFLFGFFQALSRTLFVLAGYAWHELPCAINAAVNTLFLAASLLFLMAIALEQLASVVLLSRVPIDRIPHVIVGIYTSAGLWIVAQLAPPGRPVYTAGGEFCFSTSTGGWVGVANVLLVPVNLVTLIGTYMCIFVRLSRVFRASSRRRARAGKMGPGPVGKSLETVVAGRPAMESMERRSKDDREASVQRKFAIRGALALLNSSFLVRSSVPPYLIEAPSMSPLLTAAVWIVCSYLDCLSQLVPHWP</sequence>
<dbReference type="EMBL" id="MCFL01000001">
    <property type="protein sequence ID" value="ORZ41335.1"/>
    <property type="molecule type" value="Genomic_DNA"/>
</dbReference>
<feature type="transmembrane region" description="Helical" evidence="5">
    <location>
        <begin position="101"/>
        <end position="123"/>
    </location>
</feature>
<feature type="transmembrane region" description="Helical" evidence="5">
    <location>
        <begin position="28"/>
        <end position="46"/>
    </location>
</feature>
<feature type="transmembrane region" description="Helical" evidence="5">
    <location>
        <begin position="58"/>
        <end position="81"/>
    </location>
</feature>
<evidence type="ECO:0000256" key="1">
    <source>
        <dbReference type="ARBA" id="ARBA00004370"/>
    </source>
</evidence>
<dbReference type="InterPro" id="IPR017452">
    <property type="entry name" value="GPCR_Rhodpsn_7TM"/>
</dbReference>
<keyword evidence="4 5" id="KW-0472">Membrane</keyword>
<dbReference type="AlphaFoldDB" id="A0A1Y2I389"/>
<feature type="transmembrane region" description="Helical" evidence="5">
    <location>
        <begin position="181"/>
        <end position="209"/>
    </location>
</feature>
<evidence type="ECO:0000256" key="2">
    <source>
        <dbReference type="ARBA" id="ARBA00022692"/>
    </source>
</evidence>
<dbReference type="SUPFAM" id="SSF81321">
    <property type="entry name" value="Family A G protein-coupled receptor-like"/>
    <property type="match status" value="1"/>
</dbReference>
<evidence type="ECO:0000256" key="4">
    <source>
        <dbReference type="ARBA" id="ARBA00023136"/>
    </source>
</evidence>
<gene>
    <name evidence="7" type="ORF">BCR44DRAFT_92421</name>
</gene>
<evidence type="ECO:0000256" key="3">
    <source>
        <dbReference type="ARBA" id="ARBA00022989"/>
    </source>
</evidence>
<keyword evidence="3 5" id="KW-1133">Transmembrane helix</keyword>
<keyword evidence="8" id="KW-1185">Reference proteome</keyword>
<accession>A0A1Y2I389</accession>
<evidence type="ECO:0000256" key="5">
    <source>
        <dbReference type="SAM" id="Phobius"/>
    </source>
</evidence>
<feature type="non-terminal residue" evidence="7">
    <location>
        <position position="319"/>
    </location>
</feature>
<protein>
    <recommendedName>
        <fullName evidence="6">G-protein coupled receptors family 1 profile domain-containing protein</fullName>
    </recommendedName>
</protein>
<dbReference type="PROSITE" id="PS50262">
    <property type="entry name" value="G_PROTEIN_RECEP_F1_2"/>
    <property type="match status" value="1"/>
</dbReference>
<evidence type="ECO:0000313" key="8">
    <source>
        <dbReference type="Proteomes" id="UP000193411"/>
    </source>
</evidence>
<organism evidence="7 8">
    <name type="scientific">Catenaria anguillulae PL171</name>
    <dbReference type="NCBI Taxonomy" id="765915"/>
    <lineage>
        <taxon>Eukaryota</taxon>
        <taxon>Fungi</taxon>
        <taxon>Fungi incertae sedis</taxon>
        <taxon>Blastocladiomycota</taxon>
        <taxon>Blastocladiomycetes</taxon>
        <taxon>Blastocladiales</taxon>
        <taxon>Catenariaceae</taxon>
        <taxon>Catenaria</taxon>
    </lineage>
</organism>
<comment type="caution">
    <text evidence="7">The sequence shown here is derived from an EMBL/GenBank/DDBJ whole genome shotgun (WGS) entry which is preliminary data.</text>
</comment>
<dbReference type="Gene3D" id="1.20.1070.10">
    <property type="entry name" value="Rhodopsin 7-helix transmembrane proteins"/>
    <property type="match status" value="1"/>
</dbReference>
<dbReference type="OrthoDB" id="10676573at2759"/>
<evidence type="ECO:0000259" key="6">
    <source>
        <dbReference type="PROSITE" id="PS50262"/>
    </source>
</evidence>
<comment type="subcellular location">
    <subcellularLocation>
        <location evidence="1">Membrane</location>
    </subcellularLocation>
</comment>
<reference evidence="7 8" key="1">
    <citation type="submission" date="2016-07" db="EMBL/GenBank/DDBJ databases">
        <title>Pervasive Adenine N6-methylation of Active Genes in Fungi.</title>
        <authorList>
            <consortium name="DOE Joint Genome Institute"/>
            <person name="Mondo S.J."/>
            <person name="Dannebaum R.O."/>
            <person name="Kuo R.C."/>
            <person name="Labutti K."/>
            <person name="Haridas S."/>
            <person name="Kuo A."/>
            <person name="Salamov A."/>
            <person name="Ahrendt S.R."/>
            <person name="Lipzen A."/>
            <person name="Sullivan W."/>
            <person name="Andreopoulos W.B."/>
            <person name="Clum A."/>
            <person name="Lindquist E."/>
            <person name="Daum C."/>
            <person name="Ramamoorthy G.K."/>
            <person name="Gryganskyi A."/>
            <person name="Culley D."/>
            <person name="Magnuson J.K."/>
            <person name="James T.Y."/>
            <person name="O'Malley M.A."/>
            <person name="Stajich J.E."/>
            <person name="Spatafora J.W."/>
            <person name="Visel A."/>
            <person name="Grigoriev I.V."/>
        </authorList>
    </citation>
    <scope>NUCLEOTIDE SEQUENCE [LARGE SCALE GENOMIC DNA]</scope>
    <source>
        <strain evidence="7 8">PL171</strain>
    </source>
</reference>